<dbReference type="Pfam" id="PF02752">
    <property type="entry name" value="Arrestin_C"/>
    <property type="match status" value="1"/>
</dbReference>
<proteinExistence type="inferred from homology"/>
<dbReference type="InterPro" id="IPR011021">
    <property type="entry name" value="Arrestin-like_N"/>
</dbReference>
<dbReference type="EnsemblMetazoa" id="AATE014576-RA">
    <property type="protein sequence ID" value="AATE014576-PA.1"/>
    <property type="gene ID" value="AATE014576"/>
</dbReference>
<keyword evidence="2" id="KW-0716">Sensory transduction</keyword>
<feature type="domain" description="Arrestin C-terminal-like" evidence="4">
    <location>
        <begin position="221"/>
        <end position="353"/>
    </location>
</feature>
<reference evidence="5" key="1">
    <citation type="submission" date="2022-08" db="UniProtKB">
        <authorList>
            <consortium name="EnsemblMetazoa"/>
        </authorList>
    </citation>
    <scope>IDENTIFICATION</scope>
    <source>
        <strain evidence="5">EBRO</strain>
    </source>
</reference>
<dbReference type="SMART" id="SM01017">
    <property type="entry name" value="Arrestin_C"/>
    <property type="match status" value="2"/>
</dbReference>
<feature type="compositionally biased region" description="Basic and acidic residues" evidence="3">
    <location>
        <begin position="420"/>
        <end position="443"/>
    </location>
</feature>
<comment type="similarity">
    <text evidence="1">Belongs to the arrestin family.</text>
</comment>
<dbReference type="InterPro" id="IPR011022">
    <property type="entry name" value="Arrestin_C-like"/>
</dbReference>
<dbReference type="STRING" id="41427.A0A182JAR4"/>
<dbReference type="PANTHER" id="PTHR11188:SF167">
    <property type="entry name" value="ARRESTIN C-TERMINAL-LIKE DOMAIN-CONTAINING PROTEIN-RELATED"/>
    <property type="match status" value="1"/>
</dbReference>
<evidence type="ECO:0000259" key="4">
    <source>
        <dbReference type="SMART" id="SM01017"/>
    </source>
</evidence>
<dbReference type="SUPFAM" id="SSF81296">
    <property type="entry name" value="E set domains"/>
    <property type="match status" value="2"/>
</dbReference>
<dbReference type="Gene3D" id="2.60.40.640">
    <property type="match status" value="2"/>
</dbReference>
<dbReference type="InterPro" id="IPR014756">
    <property type="entry name" value="Ig_E-set"/>
</dbReference>
<dbReference type="GO" id="GO:0005737">
    <property type="term" value="C:cytoplasm"/>
    <property type="evidence" value="ECO:0007669"/>
    <property type="project" value="TreeGrafter"/>
</dbReference>
<name>A0A182JAR4_ANOAO</name>
<sequence>HVSNQRRKGAESWRCVRQTAFAKYISCWIPVTRMGKDKAKNKSSKHIKCDVQFDDNPQGIFRAGDTVSGTVEIQLDKPKKVRGIALRINGFASTSWNAKIKETNSKGKNKNKKTNFNGREDYFGSITYFVGSDEGNPLEVPAGVHRYPFSCVIPSTAPSSKEGKYGHIRYVVKVSLERPWKYDHVFQMPFLVKSHSDLSAAQDRMLLPTRAEMVQSFYFGLTDPLLVTASTPRTGYAPGEVIEVAIHVNNQSSVDVRDITIKFQRIDTFISQVPVVQQHFEHTVMEERTIGKVARRNDAVFEENILIGSTVPSDDERCKIIQTRYEVEILVRPVRSRKKMVLRLPLVVGSVGLPATLYPMQMLAKERAALGLDGTPGSEGSILPPESPPPYPDDAQPSTSRAFAVADSTTDQPTAPAVPEDTKEHEFEKGSEPYTPRDFDENE</sequence>
<evidence type="ECO:0000256" key="3">
    <source>
        <dbReference type="SAM" id="MobiDB-lite"/>
    </source>
</evidence>
<accession>A0A182JAR4</accession>
<dbReference type="GO" id="GO:0015031">
    <property type="term" value="P:protein transport"/>
    <property type="evidence" value="ECO:0007669"/>
    <property type="project" value="TreeGrafter"/>
</dbReference>
<feature type="region of interest" description="Disordered" evidence="3">
    <location>
        <begin position="371"/>
        <end position="443"/>
    </location>
</feature>
<evidence type="ECO:0000256" key="2">
    <source>
        <dbReference type="ARBA" id="ARBA00022606"/>
    </source>
</evidence>
<dbReference type="AlphaFoldDB" id="A0A182JAR4"/>
<dbReference type="PANTHER" id="PTHR11188">
    <property type="entry name" value="ARRESTIN DOMAIN CONTAINING PROTEIN"/>
    <property type="match status" value="1"/>
</dbReference>
<dbReference type="InterPro" id="IPR014752">
    <property type="entry name" value="Arrestin-like_C"/>
</dbReference>
<evidence type="ECO:0000313" key="5">
    <source>
        <dbReference type="EnsemblMetazoa" id="AATE014576-PA.1"/>
    </source>
</evidence>
<dbReference type="VEuPathDB" id="VectorBase:AATE014576"/>
<evidence type="ECO:0000256" key="1">
    <source>
        <dbReference type="ARBA" id="ARBA00005298"/>
    </source>
</evidence>
<organism evidence="5">
    <name type="scientific">Anopheles atroparvus</name>
    <name type="common">European mosquito</name>
    <dbReference type="NCBI Taxonomy" id="41427"/>
    <lineage>
        <taxon>Eukaryota</taxon>
        <taxon>Metazoa</taxon>
        <taxon>Ecdysozoa</taxon>
        <taxon>Arthropoda</taxon>
        <taxon>Hexapoda</taxon>
        <taxon>Insecta</taxon>
        <taxon>Pterygota</taxon>
        <taxon>Neoptera</taxon>
        <taxon>Endopterygota</taxon>
        <taxon>Diptera</taxon>
        <taxon>Nematocera</taxon>
        <taxon>Culicoidea</taxon>
        <taxon>Culicidae</taxon>
        <taxon>Anophelinae</taxon>
        <taxon>Anopheles</taxon>
    </lineage>
</organism>
<dbReference type="InterPro" id="IPR050357">
    <property type="entry name" value="Arrestin_domain-protein"/>
</dbReference>
<feature type="domain" description="Arrestin C-terminal-like" evidence="4">
    <location>
        <begin position="43"/>
        <end position="198"/>
    </location>
</feature>
<dbReference type="Pfam" id="PF00339">
    <property type="entry name" value="Arrestin_N"/>
    <property type="match status" value="1"/>
</dbReference>
<protein>
    <recommendedName>
        <fullName evidence="4">Arrestin C-terminal-like domain-containing protein</fullName>
    </recommendedName>
</protein>